<keyword evidence="3" id="KW-1185">Reference proteome</keyword>
<dbReference type="PANTHER" id="PTHR31301:SF77">
    <property type="entry name" value="LOB DOMAIN-CONTAINING PROTEIN 1-LIKE"/>
    <property type="match status" value="1"/>
</dbReference>
<dbReference type="KEGG" id="pda:103697055"/>
<dbReference type="InterPro" id="IPR004883">
    <property type="entry name" value="LOB"/>
</dbReference>
<proteinExistence type="inferred from homology"/>
<reference evidence="3" key="1">
    <citation type="journal article" date="2019" name="Nat. Commun.">
        <title>Genome-wide association mapping of date palm fruit traits.</title>
        <authorList>
            <person name="Hazzouri K.M."/>
            <person name="Gros-Balthazard M."/>
            <person name="Flowers J.M."/>
            <person name="Copetti D."/>
            <person name="Lemansour A."/>
            <person name="Lebrun M."/>
            <person name="Masmoudi K."/>
            <person name="Ferrand S."/>
            <person name="Dhar M.I."/>
            <person name="Fresquez Z.A."/>
            <person name="Rosas U."/>
            <person name="Zhang J."/>
            <person name="Talag J."/>
            <person name="Lee S."/>
            <person name="Kudrna D."/>
            <person name="Powell R.F."/>
            <person name="Leitch I.J."/>
            <person name="Krueger R.R."/>
            <person name="Wing R.A."/>
            <person name="Amiri K.M.A."/>
            <person name="Purugganan M.D."/>
        </authorList>
    </citation>
    <scope>NUCLEOTIDE SEQUENCE [LARGE SCALE GENOMIC DNA]</scope>
    <source>
        <strain evidence="3">cv. Khalas</strain>
    </source>
</reference>
<dbReference type="PANTHER" id="PTHR31301">
    <property type="entry name" value="LOB DOMAIN-CONTAINING PROTEIN 4-RELATED"/>
    <property type="match status" value="1"/>
</dbReference>
<comment type="similarity">
    <text evidence="1">Belongs to the LOB domain-containing protein family.</text>
</comment>
<feature type="domain" description="LOB" evidence="2">
    <location>
        <begin position="13"/>
        <end position="114"/>
    </location>
</feature>
<dbReference type="GeneID" id="103697055"/>
<dbReference type="RefSeq" id="XP_008777046.2">
    <property type="nucleotide sequence ID" value="XM_008778824.4"/>
</dbReference>
<evidence type="ECO:0000313" key="3">
    <source>
        <dbReference type="Proteomes" id="UP000228380"/>
    </source>
</evidence>
<dbReference type="OrthoDB" id="1137559at2759"/>
<dbReference type="Pfam" id="PF03195">
    <property type="entry name" value="LOB"/>
    <property type="match status" value="1"/>
</dbReference>
<dbReference type="PROSITE" id="PS50891">
    <property type="entry name" value="LOB"/>
    <property type="match status" value="1"/>
</dbReference>
<dbReference type="Proteomes" id="UP000228380">
    <property type="component" value="Chromosome 8"/>
</dbReference>
<evidence type="ECO:0000259" key="2">
    <source>
        <dbReference type="PROSITE" id="PS50891"/>
    </source>
</evidence>
<sequence>MDPHLRAIAKTDIPCAACRILHRKCSRDCMLSPYFPADEPEKFGVVHKVFGASNVSKMLQMLEESRREDAVKSMVYEAQARLKHPVYGCTGAIFYLQKSVEDLEGRLRATREQLLDERERRDQLWKVLTDTSHGSQFYHANDLVVDASAMSSDANIIHGHSVRENPGDYYQMI</sequence>
<name>A0A8B7BHT1_PHODC</name>
<evidence type="ECO:0000256" key="1">
    <source>
        <dbReference type="ARBA" id="ARBA00005474"/>
    </source>
</evidence>
<gene>
    <name evidence="4" type="primary">LOC103697055</name>
</gene>
<reference evidence="4" key="2">
    <citation type="submission" date="2025-08" db="UniProtKB">
        <authorList>
            <consortium name="RefSeq"/>
        </authorList>
    </citation>
    <scope>IDENTIFICATION</scope>
    <source>
        <tissue evidence="4">Young leaves</tissue>
    </source>
</reference>
<evidence type="ECO:0000313" key="4">
    <source>
        <dbReference type="RefSeq" id="XP_008777046.2"/>
    </source>
</evidence>
<dbReference type="AlphaFoldDB" id="A0A8B7BHT1"/>
<accession>A0A8B7BHT1</accession>
<organism evidence="3 4">
    <name type="scientific">Phoenix dactylifera</name>
    <name type="common">Date palm</name>
    <dbReference type="NCBI Taxonomy" id="42345"/>
    <lineage>
        <taxon>Eukaryota</taxon>
        <taxon>Viridiplantae</taxon>
        <taxon>Streptophyta</taxon>
        <taxon>Embryophyta</taxon>
        <taxon>Tracheophyta</taxon>
        <taxon>Spermatophyta</taxon>
        <taxon>Magnoliopsida</taxon>
        <taxon>Liliopsida</taxon>
        <taxon>Arecaceae</taxon>
        <taxon>Coryphoideae</taxon>
        <taxon>Phoeniceae</taxon>
        <taxon>Phoenix</taxon>
    </lineage>
</organism>
<protein>
    <submittedName>
        <fullName evidence="4">LOB domain-containing protein 4-like</fullName>
    </submittedName>
</protein>